<evidence type="ECO:0000313" key="3">
    <source>
        <dbReference type="Proteomes" id="UP001189429"/>
    </source>
</evidence>
<feature type="non-terminal residue" evidence="2">
    <location>
        <position position="239"/>
    </location>
</feature>
<gene>
    <name evidence="2" type="ORF">PCOR1329_LOCUS18194</name>
</gene>
<evidence type="ECO:0000313" key="2">
    <source>
        <dbReference type="EMBL" id="CAK0814650.1"/>
    </source>
</evidence>
<accession>A0ABN9R893</accession>
<evidence type="ECO:0000256" key="1">
    <source>
        <dbReference type="SAM" id="MobiDB-lite"/>
    </source>
</evidence>
<sequence length="239" mass="25888">VNATHCHLAQTRPRVYVIGIRSWILDAADTAFAERPQKCQPPPLHLFIDETPDWASGVSRLTEKQQENMEGYIALLGEKKQWPEHRGAKFATVDIDRALDKAFQGCRLSGVEPRSISSSHGKKTVIKALGNMMPVDAIGRVLNQILLVIEKWENALSALPTRFPFTIEHTAAFSQFGVVPDYGEADDVAMILGGGIALSDAEKSEEEGEPVCKKRRADPEAAEGQGGSSGSQGPALGDA</sequence>
<dbReference type="Proteomes" id="UP001189429">
    <property type="component" value="Unassembled WGS sequence"/>
</dbReference>
<comment type="caution">
    <text evidence="2">The sequence shown here is derived from an EMBL/GenBank/DDBJ whole genome shotgun (WGS) entry which is preliminary data.</text>
</comment>
<feature type="non-terminal residue" evidence="2">
    <location>
        <position position="1"/>
    </location>
</feature>
<protein>
    <submittedName>
        <fullName evidence="2">Uncharacterized protein</fullName>
    </submittedName>
</protein>
<feature type="region of interest" description="Disordered" evidence="1">
    <location>
        <begin position="199"/>
        <end position="239"/>
    </location>
</feature>
<proteinExistence type="predicted"/>
<reference evidence="2" key="1">
    <citation type="submission" date="2023-10" db="EMBL/GenBank/DDBJ databases">
        <authorList>
            <person name="Chen Y."/>
            <person name="Shah S."/>
            <person name="Dougan E. K."/>
            <person name="Thang M."/>
            <person name="Chan C."/>
        </authorList>
    </citation>
    <scope>NUCLEOTIDE SEQUENCE [LARGE SCALE GENOMIC DNA]</scope>
</reference>
<name>A0ABN9R893_9DINO</name>
<keyword evidence="3" id="KW-1185">Reference proteome</keyword>
<organism evidence="2 3">
    <name type="scientific">Prorocentrum cordatum</name>
    <dbReference type="NCBI Taxonomy" id="2364126"/>
    <lineage>
        <taxon>Eukaryota</taxon>
        <taxon>Sar</taxon>
        <taxon>Alveolata</taxon>
        <taxon>Dinophyceae</taxon>
        <taxon>Prorocentrales</taxon>
        <taxon>Prorocentraceae</taxon>
        <taxon>Prorocentrum</taxon>
    </lineage>
</organism>
<dbReference type="EMBL" id="CAUYUJ010005698">
    <property type="protein sequence ID" value="CAK0814650.1"/>
    <property type="molecule type" value="Genomic_DNA"/>
</dbReference>